<dbReference type="EMBL" id="MN810332">
    <property type="protein sequence ID" value="QJS52065.1"/>
    <property type="molecule type" value="Genomic_DNA"/>
</dbReference>
<dbReference type="PANTHER" id="PTHR36181:SF4">
    <property type="entry name" value="LAGLIDADG ENDONUCLEASE"/>
    <property type="match status" value="1"/>
</dbReference>
<accession>A0A6M4SRR9</accession>
<reference evidence="2" key="1">
    <citation type="journal article" date="2020" name="Mitochondrial DNA Part B Resour">
        <title>Complete mitogenomes of the chlorophycean green algae Bulbochaete rectangularis var. hiloensis (Oedogoniales) and Stigeoclonium helveticum (Chaetophorales) provide insight into the sequence of events that led to the acquisition of a reduced-derived pattern of evolution in the Chlamydomonadales and Sphaeropleales.</title>
        <authorList>
            <person name="Turmel M."/>
            <person name="Belanger A.-S."/>
            <person name="Otis C."/>
            <person name="Lemieux C."/>
        </authorList>
    </citation>
    <scope>NUCLEOTIDE SEQUENCE</scope>
</reference>
<dbReference type="GO" id="GO:0004519">
    <property type="term" value="F:endonuclease activity"/>
    <property type="evidence" value="ECO:0007669"/>
    <property type="project" value="UniProtKB-KW"/>
</dbReference>
<dbReference type="InterPro" id="IPR051289">
    <property type="entry name" value="LAGLIDADG_Endonuclease"/>
</dbReference>
<dbReference type="Gene3D" id="3.10.28.10">
    <property type="entry name" value="Homing endonucleases"/>
    <property type="match status" value="1"/>
</dbReference>
<dbReference type="SUPFAM" id="SSF55608">
    <property type="entry name" value="Homing endonucleases"/>
    <property type="match status" value="1"/>
</dbReference>
<dbReference type="InterPro" id="IPR004860">
    <property type="entry name" value="LAGLIDADG_dom"/>
</dbReference>
<proteinExistence type="predicted"/>
<evidence type="ECO:0000313" key="2">
    <source>
        <dbReference type="EMBL" id="QJS52065.1"/>
    </source>
</evidence>
<keyword evidence="2" id="KW-0255">Endonuclease</keyword>
<dbReference type="InterPro" id="IPR027434">
    <property type="entry name" value="Homing_endonucl"/>
</dbReference>
<name>A0A6M4SRR9_STIHE</name>
<evidence type="ECO:0000259" key="1">
    <source>
        <dbReference type="Pfam" id="PF00961"/>
    </source>
</evidence>
<protein>
    <submittedName>
        <fullName evidence="2">Putative LAGLIDADG homing endonuclease</fullName>
    </submittedName>
</protein>
<dbReference type="PANTHER" id="PTHR36181">
    <property type="entry name" value="INTRON-ENCODED ENDONUCLEASE AI3-RELATED"/>
    <property type="match status" value="1"/>
</dbReference>
<organism evidence="2">
    <name type="scientific">Stigeoclonium helveticum</name>
    <name type="common">Green alga</name>
    <dbReference type="NCBI Taxonomy" id="55999"/>
    <lineage>
        <taxon>Eukaryota</taxon>
        <taxon>Viridiplantae</taxon>
        <taxon>Chlorophyta</taxon>
        <taxon>core chlorophytes</taxon>
        <taxon>Chlorophyceae</taxon>
        <taxon>OCC clade</taxon>
        <taxon>Chaetophorales</taxon>
        <taxon>Chaetophoraceae</taxon>
        <taxon>Stigeoclonium</taxon>
    </lineage>
</organism>
<dbReference type="AlphaFoldDB" id="A0A6M4SRR9"/>
<feature type="domain" description="Homing endonuclease LAGLIDADG" evidence="1">
    <location>
        <begin position="39"/>
        <end position="137"/>
    </location>
</feature>
<keyword evidence="2" id="KW-0496">Mitochondrion</keyword>
<geneLocation type="mitochondrion" evidence="2"/>
<keyword evidence="2" id="KW-0540">Nuclease</keyword>
<gene>
    <name evidence="2" type="primary">orf137</name>
</gene>
<keyword evidence="2" id="KW-0378">Hydrolase</keyword>
<dbReference type="Pfam" id="PF00961">
    <property type="entry name" value="LAGLIDADG_1"/>
    <property type="match status" value="1"/>
</dbReference>
<sequence>MSDTKYLMENSQGILDYNENYKKNEIILNISETQKCWVAGFIEGEGSTNISFKKQKNMKIGLRPCPSFSVTQHYTGVKSLEIVQTTLGGIGRIYPKPGKTQVMVYEVTKLSHLQTVIIPFLEKYNYLSARKTELLTF</sequence>
<dbReference type="GO" id="GO:0005739">
    <property type="term" value="C:mitochondrion"/>
    <property type="evidence" value="ECO:0007669"/>
    <property type="project" value="UniProtKB-ARBA"/>
</dbReference>